<reference evidence="1" key="1">
    <citation type="submission" date="2021-02" db="EMBL/GenBank/DDBJ databases">
        <title>Infant gut strain persistence is associated with maternal origin, phylogeny, and functional potential including surface adhesion and iron acquisition.</title>
        <authorList>
            <person name="Lou Y.C."/>
        </authorList>
    </citation>
    <scope>NUCLEOTIDE SEQUENCE</scope>
    <source>
        <strain evidence="1">L3_082_243G1_dasL3_082_243G1_maxbin2.maxbin.015s ta_sub</strain>
    </source>
</reference>
<evidence type="ECO:0000313" key="1">
    <source>
        <dbReference type="EMBL" id="MBS5410891.1"/>
    </source>
</evidence>
<comment type="caution">
    <text evidence="1">The sequence shown here is derived from an EMBL/GenBank/DDBJ whole genome shotgun (WGS) entry which is preliminary data.</text>
</comment>
<dbReference type="EMBL" id="JAGZEE010000011">
    <property type="protein sequence ID" value="MBS5410891.1"/>
    <property type="molecule type" value="Genomic_DNA"/>
</dbReference>
<gene>
    <name evidence="1" type="ORF">KHY35_09275</name>
</gene>
<sequence>MKYLIYILLFSPFLLSCRMGIKNESGKQPLTKELTKLERLFLLPYDSVMVYYDLSNDNIENFSNLSAYTIKTLDLSGNLLDTIVPHLLPKKLEKLNLSHNRYSGQLKIKEGTICTLREIDLSYNALTNIYVGGPLYCIIVSHNDLVEVDLNHKNIQYLDISYNSNMSERVTFNPEKIDTIVREGVADGKRLLALNAPFFLIPLLYRSNEVIG</sequence>
<dbReference type="InterPro" id="IPR032675">
    <property type="entry name" value="LRR_dom_sf"/>
</dbReference>
<dbReference type="Pfam" id="PF13516">
    <property type="entry name" value="LRR_6"/>
    <property type="match status" value="1"/>
</dbReference>
<dbReference type="SUPFAM" id="SSF52058">
    <property type="entry name" value="L domain-like"/>
    <property type="match status" value="1"/>
</dbReference>
<dbReference type="Proteomes" id="UP000782901">
    <property type="component" value="Unassembled WGS sequence"/>
</dbReference>
<evidence type="ECO:0000313" key="2">
    <source>
        <dbReference type="Proteomes" id="UP000782901"/>
    </source>
</evidence>
<dbReference type="AlphaFoldDB" id="A0A943HRC1"/>
<proteinExistence type="predicted"/>
<dbReference type="PROSITE" id="PS51257">
    <property type="entry name" value="PROKAR_LIPOPROTEIN"/>
    <property type="match status" value="1"/>
</dbReference>
<protein>
    <recommendedName>
        <fullName evidence="3">Leucine-rich repeat domain-containing protein</fullName>
    </recommendedName>
</protein>
<accession>A0A943HRC1</accession>
<dbReference type="Gene3D" id="3.80.10.10">
    <property type="entry name" value="Ribonuclease Inhibitor"/>
    <property type="match status" value="1"/>
</dbReference>
<dbReference type="InterPro" id="IPR001611">
    <property type="entry name" value="Leu-rich_rpt"/>
</dbReference>
<organism evidence="1 2">
    <name type="scientific">Bacteroides thetaiotaomicron</name>
    <dbReference type="NCBI Taxonomy" id="818"/>
    <lineage>
        <taxon>Bacteria</taxon>
        <taxon>Pseudomonadati</taxon>
        <taxon>Bacteroidota</taxon>
        <taxon>Bacteroidia</taxon>
        <taxon>Bacteroidales</taxon>
        <taxon>Bacteroidaceae</taxon>
        <taxon>Bacteroides</taxon>
    </lineage>
</organism>
<name>A0A943HRC1_BACT4</name>
<dbReference type="Pfam" id="PF00560">
    <property type="entry name" value="LRR_1"/>
    <property type="match status" value="1"/>
</dbReference>
<evidence type="ECO:0008006" key="3">
    <source>
        <dbReference type="Google" id="ProtNLM"/>
    </source>
</evidence>